<sequence length="234" mass="26476">MSGLFAKIVKHSLATFDRKNAAALSTNLHQLKQLMDQLTAKDLNIDPFIMSEEAFGYDDKAPCTFVRIFEHEDVSMSVFILRGGYTMPLHDHPVMHGILKTLSGALLVRSYTAINEVPYSRIIKEVPVKAEEPKLINSTSECATLTPTECNYHEISAINGVAAFFDILSPPYDTNIPIYGRRRCNFYRKLPQDSPDGYTLERIPTPISYYCDSAVYVTPDFLKDYETRFTSQKA</sequence>
<dbReference type="InterPro" id="IPR014710">
    <property type="entry name" value="RmlC-like_jellyroll"/>
</dbReference>
<dbReference type="CDD" id="cd20289">
    <property type="entry name" value="cupin_ADO"/>
    <property type="match status" value="1"/>
</dbReference>
<dbReference type="PANTHER" id="PTHR22966">
    <property type="entry name" value="2-AMINOETHANETHIOL DIOXYGENASE"/>
    <property type="match status" value="1"/>
</dbReference>
<dbReference type="InterPro" id="IPR011051">
    <property type="entry name" value="RmlC_Cupin_sf"/>
</dbReference>
<reference evidence="4" key="1">
    <citation type="journal article" date="2015" name="Insect Biochem. Mol. Biol.">
        <title>An insight into the sialome of the horse fly, Tabanus bromius.</title>
        <authorList>
            <person name="Ribeiro J.M."/>
            <person name="Kazimirova M."/>
            <person name="Takac P."/>
            <person name="Andersen J.F."/>
            <person name="Francischetti I.M."/>
        </authorList>
    </citation>
    <scope>NUCLEOTIDE SEQUENCE</scope>
</reference>
<dbReference type="PANTHER" id="PTHR22966:SF61">
    <property type="entry name" value="2-AMINOETHANETHIOL DIOXYGENASE"/>
    <property type="match status" value="1"/>
</dbReference>
<dbReference type="InterPro" id="IPR012864">
    <property type="entry name" value="PCO/ADO"/>
</dbReference>
<dbReference type="SUPFAM" id="SSF51182">
    <property type="entry name" value="RmlC-like cupins"/>
    <property type="match status" value="1"/>
</dbReference>
<evidence type="ECO:0000256" key="2">
    <source>
        <dbReference type="ARBA" id="ARBA00023002"/>
    </source>
</evidence>
<evidence type="ECO:0000313" key="4">
    <source>
        <dbReference type="EMBL" id="JAI14893.1"/>
    </source>
</evidence>
<keyword evidence="2" id="KW-0560">Oxidoreductase</keyword>
<evidence type="ECO:0000256" key="1">
    <source>
        <dbReference type="ARBA" id="ARBA00022723"/>
    </source>
</evidence>
<dbReference type="Gene3D" id="2.60.120.10">
    <property type="entry name" value="Jelly Rolls"/>
    <property type="match status" value="1"/>
</dbReference>
<dbReference type="GO" id="GO:0016702">
    <property type="term" value="F:oxidoreductase activity, acting on single donors with incorporation of molecular oxygen, incorporation of two atoms of oxygen"/>
    <property type="evidence" value="ECO:0007669"/>
    <property type="project" value="InterPro"/>
</dbReference>
<keyword evidence="3" id="KW-0408">Iron</keyword>
<evidence type="ECO:0000256" key="3">
    <source>
        <dbReference type="ARBA" id="ARBA00023004"/>
    </source>
</evidence>
<dbReference type="AlphaFoldDB" id="A0A0K8TL44"/>
<dbReference type="Pfam" id="PF07847">
    <property type="entry name" value="PCO_ADO"/>
    <property type="match status" value="1"/>
</dbReference>
<keyword evidence="1" id="KW-0479">Metal-binding</keyword>
<accession>A0A0K8TL44</accession>
<name>A0A0K8TL44_TABBR</name>
<dbReference type="GO" id="GO:0046872">
    <property type="term" value="F:metal ion binding"/>
    <property type="evidence" value="ECO:0007669"/>
    <property type="project" value="UniProtKB-KW"/>
</dbReference>
<proteinExistence type="evidence at transcript level"/>
<organism evidence="4">
    <name type="scientific">Tabanus bromius</name>
    <name type="common">Band-eyed brown horse fly</name>
    <dbReference type="NCBI Taxonomy" id="304241"/>
    <lineage>
        <taxon>Eukaryota</taxon>
        <taxon>Metazoa</taxon>
        <taxon>Ecdysozoa</taxon>
        <taxon>Arthropoda</taxon>
        <taxon>Hexapoda</taxon>
        <taxon>Insecta</taxon>
        <taxon>Pterygota</taxon>
        <taxon>Neoptera</taxon>
        <taxon>Endopterygota</taxon>
        <taxon>Diptera</taxon>
        <taxon>Brachycera</taxon>
        <taxon>Tabanomorpha</taxon>
        <taxon>Tabanoidea</taxon>
        <taxon>Tabanidae</taxon>
        <taxon>Tabanus</taxon>
    </lineage>
</organism>
<dbReference type="GO" id="GO:0005739">
    <property type="term" value="C:mitochondrion"/>
    <property type="evidence" value="ECO:0007669"/>
    <property type="project" value="TreeGrafter"/>
</dbReference>
<evidence type="ECO:0008006" key="5">
    <source>
        <dbReference type="Google" id="ProtNLM"/>
    </source>
</evidence>
<protein>
    <recommendedName>
        <fullName evidence="5">2-aminoethanethiol dioxygenase</fullName>
    </recommendedName>
</protein>
<dbReference type="EMBL" id="GDAI01002710">
    <property type="protein sequence ID" value="JAI14893.1"/>
    <property type="molecule type" value="mRNA"/>
</dbReference>